<accession>A0ABS5N2D6</accession>
<dbReference type="RefSeq" id="WP_053123553.1">
    <property type="nucleotide sequence ID" value="NZ_JAGYHE010000001.1"/>
</dbReference>
<evidence type="ECO:0000313" key="3">
    <source>
        <dbReference type="Proteomes" id="UP000676035"/>
    </source>
</evidence>
<dbReference type="Proteomes" id="UP000676035">
    <property type="component" value="Unassembled WGS sequence"/>
</dbReference>
<feature type="transmembrane region" description="Helical" evidence="1">
    <location>
        <begin position="96"/>
        <end position="116"/>
    </location>
</feature>
<evidence type="ECO:0000256" key="1">
    <source>
        <dbReference type="SAM" id="Phobius"/>
    </source>
</evidence>
<feature type="transmembrane region" description="Helical" evidence="1">
    <location>
        <begin position="61"/>
        <end position="84"/>
    </location>
</feature>
<organism evidence="2 3">
    <name type="scientific">Pseudomonas rustica</name>
    <dbReference type="NCBI Taxonomy" id="2827099"/>
    <lineage>
        <taxon>Bacteria</taxon>
        <taxon>Pseudomonadati</taxon>
        <taxon>Pseudomonadota</taxon>
        <taxon>Gammaproteobacteria</taxon>
        <taxon>Pseudomonadales</taxon>
        <taxon>Pseudomonadaceae</taxon>
        <taxon>Pseudomonas</taxon>
    </lineage>
</organism>
<feature type="transmembrane region" description="Helical" evidence="1">
    <location>
        <begin position="31"/>
        <end position="55"/>
    </location>
</feature>
<keyword evidence="3" id="KW-1185">Reference proteome</keyword>
<name>A0ABS5N2D6_9PSED</name>
<keyword evidence="1" id="KW-0472">Membrane</keyword>
<dbReference type="EMBL" id="JAGYHF010000009">
    <property type="protein sequence ID" value="MBS4080361.1"/>
    <property type="molecule type" value="Genomic_DNA"/>
</dbReference>
<proteinExistence type="predicted"/>
<comment type="caution">
    <text evidence="2">The sequence shown here is derived from an EMBL/GenBank/DDBJ whole genome shotgun (WGS) entry which is preliminary data.</text>
</comment>
<keyword evidence="1" id="KW-0812">Transmembrane</keyword>
<keyword evidence="1" id="KW-1133">Transmembrane helix</keyword>
<feature type="transmembrane region" description="Helical" evidence="1">
    <location>
        <begin position="6"/>
        <end position="24"/>
    </location>
</feature>
<gene>
    <name evidence="2" type="ORF">KFS80_18905</name>
</gene>
<evidence type="ECO:0000313" key="2">
    <source>
        <dbReference type="EMBL" id="MBS4080361.1"/>
    </source>
</evidence>
<protein>
    <submittedName>
        <fullName evidence="2">Uncharacterized protein</fullName>
    </submittedName>
</protein>
<sequence length="117" mass="12369">MDVLVFFVVWPAMWVWVVKVRGTWNLLLANVLGAISGLIVGLTSAQLCAGLFGSARPPVPGVIGTLMEMMATAGALIGVWMWVARRSQVEPPIARQLLAALCGTAAGITTLAFFALT</sequence>
<reference evidence="2 3" key="1">
    <citation type="submission" date="2021-04" db="EMBL/GenBank/DDBJ databases">
        <title>Pseudomonas rustica sp. nov. isolated from raw milk.</title>
        <authorList>
            <person name="Fiedler G."/>
            <person name="Gieschler S."/>
            <person name="Kabisch J."/>
            <person name="Grimmler C."/>
            <person name="Brinks E."/>
            <person name="Wagner N."/>
            <person name="Hetzer B."/>
            <person name="Franz C.M.A.P."/>
            <person name="Boehnlein C."/>
        </authorList>
    </citation>
    <scope>NUCLEOTIDE SEQUENCE [LARGE SCALE GENOMIC DNA]</scope>
    <source>
        <strain evidence="2 3">MBT-4</strain>
    </source>
</reference>